<keyword evidence="1" id="KW-0285">Flavoprotein</keyword>
<dbReference type="SUPFAM" id="SSF51679">
    <property type="entry name" value="Bacterial luciferase-like"/>
    <property type="match status" value="1"/>
</dbReference>
<dbReference type="InterPro" id="IPR011251">
    <property type="entry name" value="Luciferase-like_dom"/>
</dbReference>
<keyword evidence="2" id="KW-0288">FMN</keyword>
<organism evidence="6 7">
    <name type="scientific">Dactylosporangium salmoneum</name>
    <dbReference type="NCBI Taxonomy" id="53361"/>
    <lineage>
        <taxon>Bacteria</taxon>
        <taxon>Bacillati</taxon>
        <taxon>Actinomycetota</taxon>
        <taxon>Actinomycetes</taxon>
        <taxon>Micromonosporales</taxon>
        <taxon>Micromonosporaceae</taxon>
        <taxon>Dactylosporangium</taxon>
    </lineage>
</organism>
<dbReference type="EMBL" id="BAAARV010000006">
    <property type="protein sequence ID" value="GAA2331396.1"/>
    <property type="molecule type" value="Genomic_DNA"/>
</dbReference>
<dbReference type="InterPro" id="IPR050172">
    <property type="entry name" value="SsuD_RutA_monooxygenase"/>
</dbReference>
<dbReference type="Pfam" id="PF00296">
    <property type="entry name" value="Bac_luciferase"/>
    <property type="match status" value="1"/>
</dbReference>
<evidence type="ECO:0000313" key="7">
    <source>
        <dbReference type="Proteomes" id="UP001501444"/>
    </source>
</evidence>
<reference evidence="7" key="1">
    <citation type="journal article" date="2019" name="Int. J. Syst. Evol. Microbiol.">
        <title>The Global Catalogue of Microorganisms (GCM) 10K type strain sequencing project: providing services to taxonomists for standard genome sequencing and annotation.</title>
        <authorList>
            <consortium name="The Broad Institute Genomics Platform"/>
            <consortium name="The Broad Institute Genome Sequencing Center for Infectious Disease"/>
            <person name="Wu L."/>
            <person name="Ma J."/>
        </authorList>
    </citation>
    <scope>NUCLEOTIDE SEQUENCE [LARGE SCALE GENOMIC DNA]</scope>
    <source>
        <strain evidence="7">JCM 3272</strain>
    </source>
</reference>
<comment type="caution">
    <text evidence="6">The sequence shown here is derived from an EMBL/GenBank/DDBJ whole genome shotgun (WGS) entry which is preliminary data.</text>
</comment>
<sequence>MRFGILSPIVFRPPGQFSEWETGADTPELVQVAEAADRLGYHHLTCSEHVGVPARIAAGRGGTYWDPLATLGFLAARTTGIRLATHVLVLGYHHPLEIAKRYGTLDRLSGGRVVLGLGVGSLKEEFALLGADFDGRGAAADDAIRALRAAWGQPLPEYEGTHYRFRDFLIDPHATRPRVPLWIGGYTNRSLRRAVELGDAWVPFGLPPEQITAMLAAVDRPEGFDVILTPPPLDPIADPDGARHHVERLHAAGATMMNIVLRHRSAEHCVEQLTAFRRLFAQADWSTFEEVRHA</sequence>
<keyword evidence="3" id="KW-0560">Oxidoreductase</keyword>
<evidence type="ECO:0000256" key="2">
    <source>
        <dbReference type="ARBA" id="ARBA00022643"/>
    </source>
</evidence>
<protein>
    <submittedName>
        <fullName evidence="6">LLM class F420-dependent oxidoreductase</fullName>
    </submittedName>
</protein>
<gene>
    <name evidence="6" type="ORF">GCM10010170_009870</name>
</gene>
<keyword evidence="7" id="KW-1185">Reference proteome</keyword>
<dbReference type="NCBIfam" id="TIGR03619">
    <property type="entry name" value="F420_Rv2161c"/>
    <property type="match status" value="1"/>
</dbReference>
<dbReference type="Gene3D" id="3.20.20.30">
    <property type="entry name" value="Luciferase-like domain"/>
    <property type="match status" value="1"/>
</dbReference>
<evidence type="ECO:0000313" key="6">
    <source>
        <dbReference type="EMBL" id="GAA2331396.1"/>
    </source>
</evidence>
<dbReference type="PANTHER" id="PTHR42847:SF4">
    <property type="entry name" value="ALKANESULFONATE MONOOXYGENASE-RELATED"/>
    <property type="match status" value="1"/>
</dbReference>
<dbReference type="InterPro" id="IPR036661">
    <property type="entry name" value="Luciferase-like_sf"/>
</dbReference>
<dbReference type="PANTHER" id="PTHR42847">
    <property type="entry name" value="ALKANESULFONATE MONOOXYGENASE"/>
    <property type="match status" value="1"/>
</dbReference>
<dbReference type="InterPro" id="IPR019921">
    <property type="entry name" value="Lucif-like_OxRdtase_Rv2161c"/>
</dbReference>
<dbReference type="Proteomes" id="UP001501444">
    <property type="component" value="Unassembled WGS sequence"/>
</dbReference>
<feature type="domain" description="Luciferase-like" evidence="5">
    <location>
        <begin position="1"/>
        <end position="219"/>
    </location>
</feature>
<evidence type="ECO:0000259" key="5">
    <source>
        <dbReference type="Pfam" id="PF00296"/>
    </source>
</evidence>
<evidence type="ECO:0000256" key="3">
    <source>
        <dbReference type="ARBA" id="ARBA00023002"/>
    </source>
</evidence>
<dbReference type="RefSeq" id="WP_344611009.1">
    <property type="nucleotide sequence ID" value="NZ_BAAARV010000006.1"/>
</dbReference>
<name>A0ABP5SHL7_9ACTN</name>
<evidence type="ECO:0000256" key="4">
    <source>
        <dbReference type="ARBA" id="ARBA00023033"/>
    </source>
</evidence>
<proteinExistence type="predicted"/>
<keyword evidence="4" id="KW-0503">Monooxygenase</keyword>
<accession>A0ABP5SHL7</accession>
<evidence type="ECO:0000256" key="1">
    <source>
        <dbReference type="ARBA" id="ARBA00022630"/>
    </source>
</evidence>